<proteinExistence type="predicted"/>
<comment type="caution">
    <text evidence="1">The sequence shown here is derived from an EMBL/GenBank/DDBJ whole genome shotgun (WGS) entry which is preliminary data.</text>
</comment>
<keyword evidence="2" id="KW-1185">Reference proteome</keyword>
<evidence type="ECO:0000313" key="2">
    <source>
        <dbReference type="Proteomes" id="UP000616151"/>
    </source>
</evidence>
<name>A0ACC5R1R4_9HYPH</name>
<reference evidence="1" key="1">
    <citation type="submission" date="2021-01" db="EMBL/GenBank/DDBJ databases">
        <authorList>
            <person name="Sun Q."/>
        </authorList>
    </citation>
    <scope>NUCLEOTIDE SEQUENCE</scope>
    <source>
        <strain evidence="1">YIM B02566</strain>
    </source>
</reference>
<sequence>MSISVGDIKLRNRVLLAPMSGVSDRPFREIADLGQAGLVVTEMVASRELAEARPDMVRRTDRPSSGSLFAVQLAGREPHWMSEGARIAQDLGADIIDINMGCPARQVTGGYSGSALMRDLDHALTLIEATVQASRVPVTLKMRLGWDEHMMNAPELARRAEAAGVKMITVHGRTRCQFYKGKANWTAISEVKKSLKSIPLVANGDVATIADVRTILEKSGADGVMVGRGSYGRPWWPGVLAHQLDPATGIPEPDLASEAELMARHHQAILSLYGHEHGNRIARKHLGWIIERKSEQGLLTAEEAAAWRRRLTAETDNGKVATALRELYACLAETERRAA</sequence>
<accession>A0ACC5R1R4</accession>
<evidence type="ECO:0000313" key="1">
    <source>
        <dbReference type="EMBL" id="MBK1866557.1"/>
    </source>
</evidence>
<gene>
    <name evidence="1" type="primary">dusB</name>
    <name evidence="1" type="ORF">JHL16_09355</name>
</gene>
<organism evidence="1 2">
    <name type="scientific">Taklimakanibacter albus</name>
    <dbReference type="NCBI Taxonomy" id="2800327"/>
    <lineage>
        <taxon>Bacteria</taxon>
        <taxon>Pseudomonadati</taxon>
        <taxon>Pseudomonadota</taxon>
        <taxon>Alphaproteobacteria</taxon>
        <taxon>Hyphomicrobiales</taxon>
        <taxon>Aestuariivirgaceae</taxon>
        <taxon>Taklimakanibacter</taxon>
    </lineage>
</organism>
<protein>
    <submittedName>
        <fullName evidence="1">tRNA dihydrouridine synthase DusB</fullName>
    </submittedName>
</protein>
<dbReference type="Proteomes" id="UP000616151">
    <property type="component" value="Unassembled WGS sequence"/>
</dbReference>
<dbReference type="EMBL" id="JAENHL010000006">
    <property type="protein sequence ID" value="MBK1866557.1"/>
    <property type="molecule type" value="Genomic_DNA"/>
</dbReference>